<protein>
    <submittedName>
        <fullName evidence="2">Uncharacterized protein</fullName>
    </submittedName>
</protein>
<evidence type="ECO:0000313" key="2">
    <source>
        <dbReference type="EMBL" id="WDZ51031.1"/>
    </source>
</evidence>
<keyword evidence="1" id="KW-1133">Transmembrane helix</keyword>
<dbReference type="RefSeq" id="WP_272655039.1">
    <property type="nucleotide sequence ID" value="NZ_CP085083.1"/>
</dbReference>
<feature type="transmembrane region" description="Helical" evidence="1">
    <location>
        <begin position="47"/>
        <end position="64"/>
    </location>
</feature>
<dbReference type="EMBL" id="CP085083">
    <property type="protein sequence ID" value="WDZ51031.1"/>
    <property type="molecule type" value="Genomic_DNA"/>
</dbReference>
<keyword evidence="1" id="KW-0472">Membrane</keyword>
<organism evidence="2 3">
    <name type="scientific">Acinetobacter vivianii</name>
    <dbReference type="NCBI Taxonomy" id="1776742"/>
    <lineage>
        <taxon>Bacteria</taxon>
        <taxon>Pseudomonadati</taxon>
        <taxon>Pseudomonadota</taxon>
        <taxon>Gammaproteobacteria</taxon>
        <taxon>Moraxellales</taxon>
        <taxon>Moraxellaceae</taxon>
        <taxon>Acinetobacter</taxon>
    </lineage>
</organism>
<feature type="transmembrane region" description="Helical" evidence="1">
    <location>
        <begin position="100"/>
        <end position="119"/>
    </location>
</feature>
<evidence type="ECO:0000256" key="1">
    <source>
        <dbReference type="SAM" id="Phobius"/>
    </source>
</evidence>
<reference evidence="2" key="2">
    <citation type="submission" date="2023-02" db="EMBL/GenBank/DDBJ databases">
        <authorList>
            <person name="Huang Y."/>
            <person name="Zhang Y."/>
            <person name="Zhang T."/>
            <person name="Wang J."/>
        </authorList>
    </citation>
    <scope>NUCLEOTIDE SEQUENCE</scope>
    <source>
        <strain evidence="2">KJ-1</strain>
    </source>
</reference>
<reference evidence="2" key="1">
    <citation type="journal article" date="2022" name="Front Environ Sci">
        <title>Complete genome sequence analysis of a novel alkane-degrading bacterial strain, Acinetobacter vivianii KJ-1, and its diesel degradation ability.</title>
        <authorList>
            <person name="Zhang Y."/>
            <person name="Song F."/>
            <person name="Wang J."/>
            <person name="Zhao Q."/>
            <person name="Zheng L."/>
            <person name="Wang Z."/>
            <person name="Zhang X."/>
            <person name="Gao Y."/>
            <person name="Chen G."/>
            <person name="Huang Y."/>
        </authorList>
    </citation>
    <scope>NUCLEOTIDE SEQUENCE</scope>
    <source>
        <strain evidence="2">KJ-1</strain>
    </source>
</reference>
<feature type="transmembrane region" description="Helical" evidence="1">
    <location>
        <begin position="71"/>
        <end position="88"/>
    </location>
</feature>
<name>A0AAJ6NIK2_9GAMM</name>
<feature type="transmembrane region" description="Helical" evidence="1">
    <location>
        <begin position="21"/>
        <end position="41"/>
    </location>
</feature>
<proteinExistence type="predicted"/>
<dbReference type="Proteomes" id="UP001199528">
    <property type="component" value="Chromosome"/>
</dbReference>
<sequence>MPQPDQKEMFEVLAQQRQHQLLVDRVLKVVLPIMAFLLSVICANLNWQSTLGTFVILTVAFYAVGIYRLTLWHWLTVIVLYAVADNYFSFNGIDPTRLRFQLATMVVFVGIVGIGRPYIDRWLMKSKGSKWTQ</sequence>
<keyword evidence="1" id="KW-0812">Transmembrane</keyword>
<gene>
    <name evidence="2" type="ORF">LF296_17330</name>
</gene>
<dbReference type="KEGG" id="aviv:LF296_17330"/>
<dbReference type="AlphaFoldDB" id="A0AAJ6NIK2"/>
<evidence type="ECO:0000313" key="3">
    <source>
        <dbReference type="Proteomes" id="UP001199528"/>
    </source>
</evidence>
<accession>A0AAJ6NIK2</accession>